<keyword evidence="2" id="KW-0964">Secreted</keyword>
<evidence type="ECO:0000313" key="6">
    <source>
        <dbReference type="Proteomes" id="UP001623041"/>
    </source>
</evidence>
<dbReference type="Proteomes" id="UP001623041">
    <property type="component" value="Unassembled WGS sequence"/>
</dbReference>
<dbReference type="InterPro" id="IPR025883">
    <property type="entry name" value="Cadherin-like_domain"/>
</dbReference>
<accession>A0ABW8RB98</accession>
<dbReference type="InterPro" id="IPR003961">
    <property type="entry name" value="FN3_dom"/>
</dbReference>
<dbReference type="PROSITE" id="PS50853">
    <property type="entry name" value="FN3"/>
    <property type="match status" value="1"/>
</dbReference>
<dbReference type="Pfam" id="PF12733">
    <property type="entry name" value="Cadherin-like"/>
    <property type="match status" value="1"/>
</dbReference>
<organism evidence="5 6">
    <name type="scientific">Bacillus salipaludis</name>
    <dbReference type="NCBI Taxonomy" id="2547811"/>
    <lineage>
        <taxon>Bacteria</taxon>
        <taxon>Bacillati</taxon>
        <taxon>Bacillota</taxon>
        <taxon>Bacilli</taxon>
        <taxon>Bacillales</taxon>
        <taxon>Bacillaceae</taxon>
        <taxon>Bacillus</taxon>
    </lineage>
</organism>
<feature type="domain" description="Fibronectin type-III" evidence="4">
    <location>
        <begin position="548"/>
        <end position="652"/>
    </location>
</feature>
<keyword evidence="6" id="KW-1185">Reference proteome</keyword>
<keyword evidence="3" id="KW-0732">Signal</keyword>
<protein>
    <submittedName>
        <fullName evidence="5">DNRLRE domain-containing protein</fullName>
    </submittedName>
</protein>
<dbReference type="InterPro" id="IPR055372">
    <property type="entry name" value="CBM96"/>
</dbReference>
<dbReference type="Gene3D" id="3.20.20.80">
    <property type="entry name" value="Glycosidases"/>
    <property type="match status" value="1"/>
</dbReference>
<name>A0ABW8RB98_9BACI</name>
<proteinExistence type="predicted"/>
<comment type="subcellular location">
    <subcellularLocation>
        <location evidence="1">Secreted</location>
    </subcellularLocation>
</comment>
<evidence type="ECO:0000256" key="1">
    <source>
        <dbReference type="ARBA" id="ARBA00004613"/>
    </source>
</evidence>
<dbReference type="Gene3D" id="2.60.40.10">
    <property type="entry name" value="Immunoglobulins"/>
    <property type="match status" value="2"/>
</dbReference>
<evidence type="ECO:0000313" key="5">
    <source>
        <dbReference type="EMBL" id="MFK9090724.1"/>
    </source>
</evidence>
<dbReference type="SUPFAM" id="SSF51445">
    <property type="entry name" value="(Trans)glycosidases"/>
    <property type="match status" value="1"/>
</dbReference>
<evidence type="ECO:0000256" key="2">
    <source>
        <dbReference type="ARBA" id="ARBA00022525"/>
    </source>
</evidence>
<dbReference type="Pfam" id="PF24517">
    <property type="entry name" value="CBM96"/>
    <property type="match status" value="1"/>
</dbReference>
<evidence type="ECO:0000259" key="4">
    <source>
        <dbReference type="PROSITE" id="PS50853"/>
    </source>
</evidence>
<dbReference type="InterPro" id="IPR017853">
    <property type="entry name" value="GH"/>
</dbReference>
<dbReference type="NCBIfam" id="NF033679">
    <property type="entry name" value="DNRLRE_dom"/>
    <property type="match status" value="1"/>
</dbReference>
<evidence type="ECO:0000256" key="3">
    <source>
        <dbReference type="ARBA" id="ARBA00022729"/>
    </source>
</evidence>
<dbReference type="SUPFAM" id="SSF49265">
    <property type="entry name" value="Fibronectin type III"/>
    <property type="match status" value="1"/>
</dbReference>
<reference evidence="5 6" key="1">
    <citation type="submission" date="2024-11" db="EMBL/GenBank/DDBJ databases">
        <authorList>
            <person name="Lucas J.A."/>
        </authorList>
    </citation>
    <scope>NUCLEOTIDE SEQUENCE [LARGE SCALE GENOMIC DNA]</scope>
    <source>
        <strain evidence="5 6">Z 5.4</strain>
    </source>
</reference>
<dbReference type="CDD" id="cd00063">
    <property type="entry name" value="FN3"/>
    <property type="match status" value="1"/>
</dbReference>
<dbReference type="InterPro" id="IPR013783">
    <property type="entry name" value="Ig-like_fold"/>
</dbReference>
<dbReference type="Pfam" id="PF17957">
    <property type="entry name" value="Big_7"/>
    <property type="match status" value="1"/>
</dbReference>
<dbReference type="InterPro" id="IPR036116">
    <property type="entry name" value="FN3_sf"/>
</dbReference>
<comment type="caution">
    <text evidence="5">The sequence shown here is derived from an EMBL/GenBank/DDBJ whole genome shotgun (WGS) entry which is preliminary data.</text>
</comment>
<dbReference type="EMBL" id="JBJHQH010000003">
    <property type="protein sequence ID" value="MFK9090724.1"/>
    <property type="molecule type" value="Genomic_DNA"/>
</dbReference>
<gene>
    <name evidence="5" type="ORF">ACJEBI_04415</name>
</gene>
<sequence length="1013" mass="111849">MMADQQKKWRNKIKMILLTLIIICSVAVHGPMKTKAASTITLDSPQEGAQVSGEAVRIMGTYTNAYDVKLFVNGEKQIDVMMDDQDGDDSGTWYYDLNTSEIDGDITLNARGLDVDTRYGVWSPSITLHIDNSKANVPKVTIVNPGDGTQVAGSVPIQVKAEAKSAIKTVQIRINSGPWQEAKRTGNHYQYKWSPTQHENKTYSIQGRAIDEQGNIGVSFTTYAKVGEGTKEPVEFKKQDRAMWIWEPESYKLLLNPKSRLVLDDFAKDTTTFQSNAVTTLYLAVGGFAGMDIFEDAPDKLKDFIKWAHENGYQVHACIAGGTSPQFLGAYSAYHGHAIREMEKVINYNLAAEKMEAFDGVNVDIEPYISPDFKTDYPSLQIQYLDGLQKMIARRNAAGINLPFGPAIPKWFDSSDTAKDITWNGSTKWLSEHIQDISDYISIMDYRDTAEGSAGIIAGAQGEIDYAKKIGKPNSVVIGVETLDIANSGDPSTITFREEGRTYMEQELEKVYSVFGDSEYFGGIALHHYDSIRTLPSSWGLDHYVWKPPVDTEEPTAVSQPPTAASKSYQEIELSYGMAYDDTDIDRYIIYRGTTKDFTPDATNIAGLARGQSFRDVGLLPNTNYYYKVAAKDLSGKIGPLSKETSATTGNTTLKPMILKNMSITFQASKASAYMELVDKETLTPITDAHIEGRFTYAGGKYVGGMVNKEGEISLASETILTDTQIGFEPRRVTAKGYYWAAAYDQPHSTTLYPKAGLSNLTVSAGPLNFLPKTTGYTIKVPNDVSSVQVTPTAAQSDSVITVNDKQVSSGSPSQEVVLKEGKNTVSLIVANRDGSTDTYTIHIVREGPVVNKIFAADDTYVYENSPQENFGASEVLEVADFPSANGGGDRVAYMKYDFADYNKPIDSAKLYFYVPESLSKSVELVINGYVNNHWNQSTMNWNNRIVGVSEAIGTVPIQSAGWYSVDVSDFVRKQSADKLVTFRFMDPKTKSIIVNINSSKNKENQPYLILNP</sequence>